<keyword evidence="4" id="KW-1185">Reference proteome</keyword>
<gene>
    <name evidence="3" type="ORF">MARPO_0119s0059</name>
    <name evidence="2" type="ORF">MARPO_0129s0049</name>
</gene>
<accession>A0A2R6W8I0</accession>
<reference evidence="2" key="2">
    <citation type="submission" date="2017-12" db="EMBL/GenBank/DDBJ databases">
        <title>WGS assembly of Marchantia polymorpha.</title>
        <authorList>
            <person name="Bowman J.L."/>
            <person name="Kohchi T."/>
            <person name="Yamato K.T."/>
            <person name="Jenkins J."/>
            <person name="Shu S."/>
            <person name="Ishizaki K."/>
            <person name="Yamaoka S."/>
            <person name="Nishihama R."/>
            <person name="Nakamura Y."/>
            <person name="Berger F."/>
            <person name="Adam C."/>
            <person name="Aki S.S."/>
            <person name="Althoff F."/>
            <person name="Araki T."/>
            <person name="Arteaga-Vazquez M.A."/>
            <person name="Balasubrmanian S."/>
            <person name="Bauer D."/>
            <person name="Boehm C.R."/>
            <person name="Briginshaw L."/>
            <person name="Caballero-Perez J."/>
            <person name="Catarino B."/>
            <person name="Chen F."/>
            <person name="Chiyoda S."/>
            <person name="Chovatia M."/>
            <person name="Davies K.M."/>
            <person name="Delmans M."/>
            <person name="Demura T."/>
            <person name="Dierschke T."/>
            <person name="Dolan L."/>
            <person name="Dorantes-Acosta A.E."/>
            <person name="Eklund D.M."/>
            <person name="Florent S.N."/>
            <person name="Flores-Sandoval E."/>
            <person name="Fujiyama A."/>
            <person name="Fukuzawa H."/>
            <person name="Galik B."/>
            <person name="Grimanelli D."/>
            <person name="Grimwood J."/>
            <person name="Grossniklaus U."/>
            <person name="Hamada T."/>
            <person name="Haseloff J."/>
            <person name="Hetherington A.J."/>
            <person name="Higo A."/>
            <person name="Hirakawa Y."/>
            <person name="Hundley H.N."/>
            <person name="Ikeda Y."/>
            <person name="Inoue K."/>
            <person name="Inoue S."/>
            <person name="Ishida S."/>
            <person name="Jia Q."/>
            <person name="Kakita M."/>
            <person name="Kanazawa T."/>
            <person name="Kawai Y."/>
            <person name="Kawashima T."/>
            <person name="Kennedy M."/>
            <person name="Kinose K."/>
            <person name="Kinoshita T."/>
            <person name="Kohara Y."/>
            <person name="Koide E."/>
            <person name="Komatsu K."/>
            <person name="Kopischke S."/>
            <person name="Kubo M."/>
            <person name="Kyozuka J."/>
            <person name="Lagercrantz U."/>
            <person name="Lin S.S."/>
            <person name="Lindquist E."/>
            <person name="Lipzen A.M."/>
            <person name="Lu C."/>
            <person name="Luna E.D."/>
            <person name="Martienssen R.A."/>
            <person name="Minamino N."/>
            <person name="Mizutani M."/>
            <person name="Mizutani M."/>
            <person name="Mochizuki N."/>
            <person name="Monte I."/>
            <person name="Mosher R."/>
            <person name="Nagasaki H."/>
            <person name="Nakagami H."/>
            <person name="Naramoto S."/>
            <person name="Nishitani K."/>
            <person name="Ohtani M."/>
            <person name="Okamoto T."/>
            <person name="Okumura M."/>
            <person name="Phillips J."/>
            <person name="Pollak B."/>
            <person name="Reinders A."/>
            <person name="Roevekamp M."/>
            <person name="Sano R."/>
            <person name="Sawa S."/>
            <person name="Schmid M.W."/>
            <person name="Shirakawa M."/>
            <person name="Solano R."/>
            <person name="Spunde A."/>
            <person name="Suetsugu N."/>
            <person name="Sugano S."/>
            <person name="Sugiyama A."/>
            <person name="Sun R."/>
            <person name="Suzuki Y."/>
            <person name="Takenaka M."/>
            <person name="Takezawa D."/>
            <person name="Tomogane H."/>
            <person name="Tsuzuki M."/>
            <person name="Ueda T."/>
            <person name="Umeda M."/>
            <person name="Ward J.M."/>
            <person name="Watanabe Y."/>
            <person name="Yazaki K."/>
            <person name="Yokoyama R."/>
            <person name="Yoshitake Y."/>
            <person name="Yotsui I."/>
            <person name="Zachgo S."/>
            <person name="Schmutz J."/>
        </authorList>
    </citation>
    <scope>NUCLEOTIDE SEQUENCE [LARGE SCALE GENOMIC DNA]</scope>
    <source>
        <strain evidence="2">Tak-1</strain>
    </source>
</reference>
<dbReference type="EMBL" id="KZ772791">
    <property type="protein sequence ID" value="PTQ30862.1"/>
    <property type="molecule type" value="Genomic_DNA"/>
</dbReference>
<name>A0A2R6W8I0_MARPO</name>
<protein>
    <submittedName>
        <fullName evidence="2">Uncharacterized protein</fullName>
    </submittedName>
</protein>
<sequence>MWKQNRLQQDVPGDVGRHIQQGDQYPNWSGDDEDKGNENCSEESGRRQRLRKRGDEVQQRQSNSEQEETASRRQKTPDENI</sequence>
<evidence type="ECO:0000256" key="1">
    <source>
        <dbReference type="SAM" id="MobiDB-lite"/>
    </source>
</evidence>
<evidence type="ECO:0000313" key="2">
    <source>
        <dbReference type="EMBL" id="PTQ30168.1"/>
    </source>
</evidence>
<evidence type="ECO:0000313" key="3">
    <source>
        <dbReference type="EMBL" id="PTQ30862.1"/>
    </source>
</evidence>
<dbReference type="AlphaFoldDB" id="A0A2R6W8I0"/>
<feature type="compositionally biased region" description="Basic and acidic residues" evidence="1">
    <location>
        <begin position="69"/>
        <end position="81"/>
    </location>
</feature>
<proteinExistence type="predicted"/>
<evidence type="ECO:0000313" key="4">
    <source>
        <dbReference type="Proteomes" id="UP000244005"/>
    </source>
</evidence>
<feature type="region of interest" description="Disordered" evidence="1">
    <location>
        <begin position="1"/>
        <end position="81"/>
    </location>
</feature>
<dbReference type="Proteomes" id="UP000244005">
    <property type="component" value="Unassembled WGS sequence"/>
</dbReference>
<reference evidence="4" key="1">
    <citation type="journal article" date="2017" name="Cell">
        <title>Insights into land plant evolution garnered from the Marchantia polymorpha genome.</title>
        <authorList>
            <person name="Bowman J.L."/>
            <person name="Kohchi T."/>
            <person name="Yamato K.T."/>
            <person name="Jenkins J."/>
            <person name="Shu S."/>
            <person name="Ishizaki K."/>
            <person name="Yamaoka S."/>
            <person name="Nishihama R."/>
            <person name="Nakamura Y."/>
            <person name="Berger F."/>
            <person name="Adam C."/>
            <person name="Aki S.S."/>
            <person name="Althoff F."/>
            <person name="Araki T."/>
            <person name="Arteaga-Vazquez M.A."/>
            <person name="Balasubrmanian S."/>
            <person name="Barry K."/>
            <person name="Bauer D."/>
            <person name="Boehm C.R."/>
            <person name="Briginshaw L."/>
            <person name="Caballero-Perez J."/>
            <person name="Catarino B."/>
            <person name="Chen F."/>
            <person name="Chiyoda S."/>
            <person name="Chovatia M."/>
            <person name="Davies K.M."/>
            <person name="Delmans M."/>
            <person name="Demura T."/>
            <person name="Dierschke T."/>
            <person name="Dolan L."/>
            <person name="Dorantes-Acosta A.E."/>
            <person name="Eklund D.M."/>
            <person name="Florent S.N."/>
            <person name="Flores-Sandoval E."/>
            <person name="Fujiyama A."/>
            <person name="Fukuzawa H."/>
            <person name="Galik B."/>
            <person name="Grimanelli D."/>
            <person name="Grimwood J."/>
            <person name="Grossniklaus U."/>
            <person name="Hamada T."/>
            <person name="Haseloff J."/>
            <person name="Hetherington A.J."/>
            <person name="Higo A."/>
            <person name="Hirakawa Y."/>
            <person name="Hundley H.N."/>
            <person name="Ikeda Y."/>
            <person name="Inoue K."/>
            <person name="Inoue S.I."/>
            <person name="Ishida S."/>
            <person name="Jia Q."/>
            <person name="Kakita M."/>
            <person name="Kanazawa T."/>
            <person name="Kawai Y."/>
            <person name="Kawashima T."/>
            <person name="Kennedy M."/>
            <person name="Kinose K."/>
            <person name="Kinoshita T."/>
            <person name="Kohara Y."/>
            <person name="Koide E."/>
            <person name="Komatsu K."/>
            <person name="Kopischke S."/>
            <person name="Kubo M."/>
            <person name="Kyozuka J."/>
            <person name="Lagercrantz U."/>
            <person name="Lin S.S."/>
            <person name="Lindquist E."/>
            <person name="Lipzen A.M."/>
            <person name="Lu C.W."/>
            <person name="De Luna E."/>
            <person name="Martienssen R.A."/>
            <person name="Minamino N."/>
            <person name="Mizutani M."/>
            <person name="Mizutani M."/>
            <person name="Mochizuki N."/>
            <person name="Monte I."/>
            <person name="Mosher R."/>
            <person name="Nagasaki H."/>
            <person name="Nakagami H."/>
            <person name="Naramoto S."/>
            <person name="Nishitani K."/>
            <person name="Ohtani M."/>
            <person name="Okamoto T."/>
            <person name="Okumura M."/>
            <person name="Phillips J."/>
            <person name="Pollak B."/>
            <person name="Reinders A."/>
            <person name="Rovekamp M."/>
            <person name="Sano R."/>
            <person name="Sawa S."/>
            <person name="Schmid M.W."/>
            <person name="Shirakawa M."/>
            <person name="Solano R."/>
            <person name="Spunde A."/>
            <person name="Suetsugu N."/>
            <person name="Sugano S."/>
            <person name="Sugiyama A."/>
            <person name="Sun R."/>
            <person name="Suzuki Y."/>
            <person name="Takenaka M."/>
            <person name="Takezawa D."/>
            <person name="Tomogane H."/>
            <person name="Tsuzuki M."/>
            <person name="Ueda T."/>
            <person name="Umeda M."/>
            <person name="Ward J.M."/>
            <person name="Watanabe Y."/>
            <person name="Yazaki K."/>
            <person name="Yokoyama R."/>
            <person name="Yoshitake Y."/>
            <person name="Yotsui I."/>
            <person name="Zachgo S."/>
            <person name="Schmutz J."/>
        </authorList>
    </citation>
    <scope>NUCLEOTIDE SEQUENCE [LARGE SCALE GENOMIC DNA]</scope>
    <source>
        <strain evidence="4">Tak-1</strain>
    </source>
</reference>
<organism evidence="2 4">
    <name type="scientific">Marchantia polymorpha</name>
    <name type="common">Common liverwort</name>
    <name type="synonym">Marchantia aquatica</name>
    <dbReference type="NCBI Taxonomy" id="3197"/>
    <lineage>
        <taxon>Eukaryota</taxon>
        <taxon>Viridiplantae</taxon>
        <taxon>Streptophyta</taxon>
        <taxon>Embryophyta</taxon>
        <taxon>Marchantiophyta</taxon>
        <taxon>Marchantiopsida</taxon>
        <taxon>Marchantiidae</taxon>
        <taxon>Marchantiales</taxon>
        <taxon>Marchantiaceae</taxon>
        <taxon>Marchantia</taxon>
    </lineage>
</organism>
<dbReference type="EMBL" id="KZ772801">
    <property type="protein sequence ID" value="PTQ30168.1"/>
    <property type="molecule type" value="Genomic_DNA"/>
</dbReference>